<name>A0A5F1YAZ2_9LEPT</name>
<dbReference type="InterPro" id="IPR016187">
    <property type="entry name" value="CTDL_fold"/>
</dbReference>
<feature type="signal peptide" evidence="1">
    <location>
        <begin position="1"/>
        <end position="22"/>
    </location>
</feature>
<accession>A0A5F1YAZ2</accession>
<gene>
    <name evidence="3" type="ORF">EHQ17_08895</name>
</gene>
<evidence type="ECO:0000256" key="1">
    <source>
        <dbReference type="SAM" id="SignalP"/>
    </source>
</evidence>
<dbReference type="PROSITE" id="PS51257">
    <property type="entry name" value="PROKAR_LIPOPROTEIN"/>
    <property type="match status" value="1"/>
</dbReference>
<dbReference type="InterPro" id="IPR011448">
    <property type="entry name" value="DUF1554"/>
</dbReference>
<dbReference type="OrthoDB" id="343447at2"/>
<reference evidence="3" key="1">
    <citation type="journal article" date="2019" name="PLoS Negl. Trop. Dis.">
        <title>Revisiting the worldwide diversity of Leptospira species in the environment.</title>
        <authorList>
            <person name="Vincent A.T."/>
            <person name="Schiettekatte O."/>
            <person name="Bourhy P."/>
            <person name="Veyrier F.J."/>
            <person name="Picardeau M."/>
        </authorList>
    </citation>
    <scope>NUCLEOTIDE SEQUENCE [LARGE SCALE GENOMIC DNA]</scope>
    <source>
        <strain evidence="3">201800299</strain>
    </source>
</reference>
<dbReference type="Pfam" id="PF07588">
    <property type="entry name" value="DUF1554"/>
    <property type="match status" value="1"/>
</dbReference>
<dbReference type="RefSeq" id="WP_135595319.1">
    <property type="nucleotide sequence ID" value="NZ_RQEZ01000114.1"/>
</dbReference>
<dbReference type="InterPro" id="IPR016186">
    <property type="entry name" value="C-type_lectin-like/link_sf"/>
</dbReference>
<evidence type="ECO:0000313" key="3">
    <source>
        <dbReference type="EMBL" id="TGK34532.1"/>
    </source>
</evidence>
<protein>
    <submittedName>
        <fullName evidence="3">DUF1554 domain-containing protein</fullName>
    </submittedName>
</protein>
<proteinExistence type="predicted"/>
<dbReference type="EMBL" id="RQFA01000037">
    <property type="protein sequence ID" value="TGK34532.1"/>
    <property type="molecule type" value="Genomic_DNA"/>
</dbReference>
<dbReference type="AlphaFoldDB" id="A0A5F1YAZ2"/>
<dbReference type="SUPFAM" id="SSF56436">
    <property type="entry name" value="C-type lectin-like"/>
    <property type="match status" value="1"/>
</dbReference>
<feature type="domain" description="DUF1554" evidence="2">
    <location>
        <begin position="72"/>
        <end position="210"/>
    </location>
</feature>
<keyword evidence="4" id="KW-1185">Reference proteome</keyword>
<feature type="chain" id="PRO_5043206741" evidence="1">
    <location>
        <begin position="23"/>
        <end position="238"/>
    </location>
</feature>
<comment type="caution">
    <text evidence="3">The sequence shown here is derived from an EMBL/GenBank/DDBJ whole genome shotgun (WGS) entry which is preliminary data.</text>
</comment>
<evidence type="ECO:0000259" key="2">
    <source>
        <dbReference type="Pfam" id="PF07588"/>
    </source>
</evidence>
<organism evidence="3 4">
    <name type="scientific">Leptospira gomenensis</name>
    <dbReference type="NCBI Taxonomy" id="2484974"/>
    <lineage>
        <taxon>Bacteria</taxon>
        <taxon>Pseudomonadati</taxon>
        <taxon>Spirochaetota</taxon>
        <taxon>Spirochaetia</taxon>
        <taxon>Leptospirales</taxon>
        <taxon>Leptospiraceae</taxon>
        <taxon>Leptospira</taxon>
    </lineage>
</organism>
<keyword evidence="1" id="KW-0732">Signal</keyword>
<sequence length="238" mass="24881">MKKYYSYIQKIAFSLVLCSVFGCSSPFPDFNPGILLLALLNSDSRSNGFEDPNVSLKFVFVTVGLSDGLLGAGGIAGADGICAAEKDANFAALPGIGTDYKAMIASSTAPLRTACTTAYCTNILENSNWILRPNLDYYRGSIASPVKVFTTNSAGIVVFPAPGLIAAIDTNAAKVWWTGLEADWTSSADSCTGWSDGTAGGGLNNGQFGMGARTDTDSMSSGFTDACNLPKSLVCVRQ</sequence>
<dbReference type="Gene3D" id="3.10.100.10">
    <property type="entry name" value="Mannose-Binding Protein A, subunit A"/>
    <property type="match status" value="1"/>
</dbReference>
<evidence type="ECO:0000313" key="4">
    <source>
        <dbReference type="Proteomes" id="UP000298277"/>
    </source>
</evidence>
<dbReference type="Proteomes" id="UP000298277">
    <property type="component" value="Unassembled WGS sequence"/>
</dbReference>